<proteinExistence type="predicted"/>
<dbReference type="STRING" id="229920.ADM99_11860"/>
<dbReference type="GO" id="GO:0005506">
    <property type="term" value="F:iron ion binding"/>
    <property type="evidence" value="ECO:0007669"/>
    <property type="project" value="InterPro"/>
</dbReference>
<dbReference type="SUPFAM" id="SSF117916">
    <property type="entry name" value="Fe-S cluster assembly (FSCA) domain-like"/>
    <property type="match status" value="1"/>
</dbReference>
<gene>
    <name evidence="3" type="ORF">ADM99_11860</name>
</gene>
<comment type="function">
    <text evidence="1">May be involved in the formation or repair of [Fe-S] clusters present in iron-sulfur proteins.</text>
</comment>
<dbReference type="InterPro" id="IPR034904">
    <property type="entry name" value="FSCA_dom_sf"/>
</dbReference>
<feature type="domain" description="NIF system FeS cluster assembly NifU C-terminal" evidence="2">
    <location>
        <begin position="28"/>
        <end position="77"/>
    </location>
</feature>
<dbReference type="RefSeq" id="WP_062422715.1">
    <property type="nucleotide sequence ID" value="NZ_BBYA01000011.1"/>
</dbReference>
<evidence type="ECO:0000256" key="1">
    <source>
        <dbReference type="ARBA" id="ARBA00049958"/>
    </source>
</evidence>
<reference evidence="3 4" key="1">
    <citation type="submission" date="2015-07" db="EMBL/GenBank/DDBJ databases">
        <title>Genome sequence of Leptolinea tardivitalis DSM 16556.</title>
        <authorList>
            <person name="Hemp J."/>
            <person name="Ward L.M."/>
            <person name="Pace L.A."/>
            <person name="Fischer W.W."/>
        </authorList>
    </citation>
    <scope>NUCLEOTIDE SEQUENCE [LARGE SCALE GENOMIC DNA]</scope>
    <source>
        <strain evidence="3 4">YMTK-2</strain>
    </source>
</reference>
<organism evidence="3 4">
    <name type="scientific">Leptolinea tardivitalis</name>
    <dbReference type="NCBI Taxonomy" id="229920"/>
    <lineage>
        <taxon>Bacteria</taxon>
        <taxon>Bacillati</taxon>
        <taxon>Chloroflexota</taxon>
        <taxon>Anaerolineae</taxon>
        <taxon>Anaerolineales</taxon>
        <taxon>Anaerolineaceae</taxon>
        <taxon>Leptolinea</taxon>
    </lineage>
</organism>
<accession>A0A0P6WQD2</accession>
<dbReference type="AlphaFoldDB" id="A0A0P6WQD2"/>
<evidence type="ECO:0000313" key="4">
    <source>
        <dbReference type="Proteomes" id="UP000050430"/>
    </source>
</evidence>
<dbReference type="GO" id="GO:0051536">
    <property type="term" value="F:iron-sulfur cluster binding"/>
    <property type="evidence" value="ECO:0007669"/>
    <property type="project" value="InterPro"/>
</dbReference>
<dbReference type="OrthoDB" id="9796965at2"/>
<protein>
    <recommendedName>
        <fullName evidence="2">NIF system FeS cluster assembly NifU C-terminal domain-containing protein</fullName>
    </recommendedName>
</protein>
<dbReference type="GO" id="GO:0016226">
    <property type="term" value="P:iron-sulfur cluster assembly"/>
    <property type="evidence" value="ECO:0007669"/>
    <property type="project" value="InterPro"/>
</dbReference>
<sequence length="82" mass="8976">MGDNPPEFPVQEQMEALIGQLDSYISHYHGGGVEMLSFDGHTVRVRLGGACLGCPLSPVTLHGWVEGTIHQFFPNVVVLEEK</sequence>
<dbReference type="Gene3D" id="3.30.300.130">
    <property type="entry name" value="Fe-S cluster assembly (FSCA)"/>
    <property type="match status" value="1"/>
</dbReference>
<evidence type="ECO:0000259" key="2">
    <source>
        <dbReference type="Pfam" id="PF01106"/>
    </source>
</evidence>
<comment type="caution">
    <text evidence="3">The sequence shown here is derived from an EMBL/GenBank/DDBJ whole genome shotgun (WGS) entry which is preliminary data.</text>
</comment>
<evidence type="ECO:0000313" key="3">
    <source>
        <dbReference type="EMBL" id="KPL70990.1"/>
    </source>
</evidence>
<dbReference type="Proteomes" id="UP000050430">
    <property type="component" value="Unassembled WGS sequence"/>
</dbReference>
<dbReference type="Pfam" id="PF01106">
    <property type="entry name" value="NifU"/>
    <property type="match status" value="1"/>
</dbReference>
<keyword evidence="4" id="KW-1185">Reference proteome</keyword>
<dbReference type="InterPro" id="IPR001075">
    <property type="entry name" value="NIF_FeS_clus_asmbl_NifU_C"/>
</dbReference>
<dbReference type="EMBL" id="LGCK01000012">
    <property type="protein sequence ID" value="KPL70990.1"/>
    <property type="molecule type" value="Genomic_DNA"/>
</dbReference>
<name>A0A0P6WQD2_9CHLR</name>